<dbReference type="RefSeq" id="WP_380898101.1">
    <property type="nucleotide sequence ID" value="NZ_JBHTKY010000028.1"/>
</dbReference>
<accession>A0ABW3RPT0</accession>
<gene>
    <name evidence="1" type="ORF">ACFQ2C_15575</name>
</gene>
<organism evidence="1 2">
    <name type="scientific">Sphingobacterium daejeonense</name>
    <dbReference type="NCBI Taxonomy" id="371142"/>
    <lineage>
        <taxon>Bacteria</taxon>
        <taxon>Pseudomonadati</taxon>
        <taxon>Bacteroidota</taxon>
        <taxon>Sphingobacteriia</taxon>
        <taxon>Sphingobacteriales</taxon>
        <taxon>Sphingobacteriaceae</taxon>
        <taxon>Sphingobacterium</taxon>
    </lineage>
</organism>
<comment type="caution">
    <text evidence="1">The sequence shown here is derived from an EMBL/GenBank/DDBJ whole genome shotgun (WGS) entry which is preliminary data.</text>
</comment>
<evidence type="ECO:0000313" key="1">
    <source>
        <dbReference type="EMBL" id="MFD1167028.1"/>
    </source>
</evidence>
<reference evidence="2" key="1">
    <citation type="journal article" date="2019" name="Int. J. Syst. Evol. Microbiol.">
        <title>The Global Catalogue of Microorganisms (GCM) 10K type strain sequencing project: providing services to taxonomists for standard genome sequencing and annotation.</title>
        <authorList>
            <consortium name="The Broad Institute Genomics Platform"/>
            <consortium name="The Broad Institute Genome Sequencing Center for Infectious Disease"/>
            <person name="Wu L."/>
            <person name="Ma J."/>
        </authorList>
    </citation>
    <scope>NUCLEOTIDE SEQUENCE [LARGE SCALE GENOMIC DNA]</scope>
    <source>
        <strain evidence="2">CCUG 52468</strain>
    </source>
</reference>
<name>A0ABW3RPT0_9SPHI</name>
<dbReference type="EMBL" id="JBHTKY010000028">
    <property type="protein sequence ID" value="MFD1167028.1"/>
    <property type="molecule type" value="Genomic_DNA"/>
</dbReference>
<protein>
    <submittedName>
        <fullName evidence="1">Uncharacterized protein</fullName>
    </submittedName>
</protein>
<sequence>MKENLLLMNWRYTGLILTIILGFSLLVKGNTYLIQDDHASEIVDYSNEPGNSEEDELKNGLEDEYINSERYIIFNPIFDLNVQVGLKSLSLPFISFSRHYPPPNPDQRLLS</sequence>
<keyword evidence="2" id="KW-1185">Reference proteome</keyword>
<dbReference type="Proteomes" id="UP001597205">
    <property type="component" value="Unassembled WGS sequence"/>
</dbReference>
<evidence type="ECO:0000313" key="2">
    <source>
        <dbReference type="Proteomes" id="UP001597205"/>
    </source>
</evidence>
<proteinExistence type="predicted"/>